<reference evidence="2" key="1">
    <citation type="submission" date="2020-01" db="EMBL/GenBank/DDBJ databases">
        <authorList>
            <consortium name="DOE Joint Genome Institute"/>
            <person name="Haridas S."/>
            <person name="Albert R."/>
            <person name="Binder M."/>
            <person name="Bloem J."/>
            <person name="Labutti K."/>
            <person name="Salamov A."/>
            <person name="Andreopoulos B."/>
            <person name="Baker S.E."/>
            <person name="Barry K."/>
            <person name="Bills G."/>
            <person name="Bluhm B.H."/>
            <person name="Cannon C."/>
            <person name="Castanera R."/>
            <person name="Culley D.E."/>
            <person name="Daum C."/>
            <person name="Ezra D."/>
            <person name="Gonzalez J.B."/>
            <person name="Henrissat B."/>
            <person name="Kuo A."/>
            <person name="Liang C."/>
            <person name="Lipzen A."/>
            <person name="Lutzoni F."/>
            <person name="Magnuson J."/>
            <person name="Mondo S."/>
            <person name="Nolan M."/>
            <person name="Ohm R."/>
            <person name="Pangilinan J."/>
            <person name="Park H.-J."/>
            <person name="Ramirez L."/>
            <person name="Alfaro M."/>
            <person name="Sun H."/>
            <person name="Tritt A."/>
            <person name="Yoshinaga Y."/>
            <person name="Zwiers L.-H."/>
            <person name="Turgeon B.G."/>
            <person name="Goodwin S.B."/>
            <person name="Spatafora J.W."/>
            <person name="Crous P.W."/>
            <person name="Grigoriev I.V."/>
        </authorList>
    </citation>
    <scope>NUCLEOTIDE SEQUENCE</scope>
    <source>
        <strain evidence="2">CBS 342.82</strain>
    </source>
</reference>
<proteinExistence type="predicted"/>
<keyword evidence="1" id="KW-1185">Reference proteome</keyword>
<dbReference type="AlphaFoldDB" id="A0A6J3LY69"/>
<evidence type="ECO:0000313" key="2">
    <source>
        <dbReference type="RefSeq" id="XP_033457275.1"/>
    </source>
</evidence>
<feature type="non-terminal residue" evidence="2">
    <location>
        <position position="1"/>
    </location>
</feature>
<dbReference type="PANTHER" id="PTHR21521">
    <property type="entry name" value="AMUN, ISOFORM A"/>
    <property type="match status" value="1"/>
</dbReference>
<reference evidence="2" key="3">
    <citation type="submission" date="2025-08" db="UniProtKB">
        <authorList>
            <consortium name="RefSeq"/>
        </authorList>
    </citation>
    <scope>IDENTIFICATION</scope>
    <source>
        <strain evidence="2">CBS 342.82</strain>
    </source>
</reference>
<dbReference type="RefSeq" id="XP_033457275.1">
    <property type="nucleotide sequence ID" value="XM_033600165.1"/>
</dbReference>
<organism evidence="2">
    <name type="scientific">Dissoconium aciculare CBS 342.82</name>
    <dbReference type="NCBI Taxonomy" id="1314786"/>
    <lineage>
        <taxon>Eukaryota</taxon>
        <taxon>Fungi</taxon>
        <taxon>Dikarya</taxon>
        <taxon>Ascomycota</taxon>
        <taxon>Pezizomycotina</taxon>
        <taxon>Dothideomycetes</taxon>
        <taxon>Dothideomycetidae</taxon>
        <taxon>Mycosphaerellales</taxon>
        <taxon>Dissoconiaceae</taxon>
        <taxon>Dissoconium</taxon>
    </lineage>
</organism>
<protein>
    <recommendedName>
        <fullName evidence="3">DNA glycosylase</fullName>
    </recommendedName>
</protein>
<sequence length="165" mass="17794">SPPYLTKPELVTLMDWKLTHGTFRPSLRALIAQNAPEAVERTTREGLALWPDVKASVKKLSELRGVGPATASLILSVGEPDEAPFFSDEVFCWATAEEDMGGVDWRRKIKYSVAEYLEVVEAVGRMRSRLAGGGEDGLGKEGAGKDGRVSAVQCEKVAYVLGNGG</sequence>
<dbReference type="GeneID" id="54357965"/>
<evidence type="ECO:0000313" key="1">
    <source>
        <dbReference type="Proteomes" id="UP000504637"/>
    </source>
</evidence>
<dbReference type="Proteomes" id="UP000504637">
    <property type="component" value="Unplaced"/>
</dbReference>
<accession>A0A6J3LY69</accession>
<evidence type="ECO:0008006" key="3">
    <source>
        <dbReference type="Google" id="ProtNLM"/>
    </source>
</evidence>
<name>A0A6J3LY69_9PEZI</name>
<dbReference type="PANTHER" id="PTHR21521:SF0">
    <property type="entry name" value="AMUN, ISOFORM A"/>
    <property type="match status" value="1"/>
</dbReference>
<reference evidence="2" key="2">
    <citation type="submission" date="2020-04" db="EMBL/GenBank/DDBJ databases">
        <authorList>
            <consortium name="NCBI Genome Project"/>
        </authorList>
    </citation>
    <scope>NUCLEOTIDE SEQUENCE</scope>
    <source>
        <strain evidence="2">CBS 342.82</strain>
    </source>
</reference>
<feature type="non-terminal residue" evidence="2">
    <location>
        <position position="165"/>
    </location>
</feature>
<dbReference type="OrthoDB" id="8249012at2759"/>
<gene>
    <name evidence="2" type="ORF">K489DRAFT_290052</name>
</gene>